<dbReference type="PANTHER" id="PTHR43646">
    <property type="entry name" value="GLYCOSYLTRANSFERASE"/>
    <property type="match status" value="1"/>
</dbReference>
<evidence type="ECO:0000259" key="10">
    <source>
        <dbReference type="Pfam" id="PF00535"/>
    </source>
</evidence>
<evidence type="ECO:0000256" key="3">
    <source>
        <dbReference type="ARBA" id="ARBA00004991"/>
    </source>
</evidence>
<keyword evidence="12" id="KW-1185">Reference proteome</keyword>
<dbReference type="EMBL" id="JAERRJ010000010">
    <property type="protein sequence ID" value="MBL1077784.1"/>
    <property type="molecule type" value="Genomic_DNA"/>
</dbReference>
<comment type="pathway">
    <text evidence="3">Sphingolipid metabolism.</text>
</comment>
<gene>
    <name evidence="11" type="ORF">JK358_25610</name>
</gene>
<name>A0ABS1MDH2_9NOCA</name>
<feature type="region of interest" description="Disordered" evidence="9">
    <location>
        <begin position="130"/>
        <end position="150"/>
    </location>
</feature>
<evidence type="ECO:0000256" key="5">
    <source>
        <dbReference type="ARBA" id="ARBA00022679"/>
    </source>
</evidence>
<dbReference type="SUPFAM" id="SSF53448">
    <property type="entry name" value="Nucleotide-diphospho-sugar transferases"/>
    <property type="match status" value="1"/>
</dbReference>
<evidence type="ECO:0000256" key="8">
    <source>
        <dbReference type="ARBA" id="ARBA00023136"/>
    </source>
</evidence>
<dbReference type="Proteomes" id="UP000602198">
    <property type="component" value="Unassembled WGS sequence"/>
</dbReference>
<reference evidence="11 12" key="1">
    <citation type="submission" date="2021-01" db="EMBL/GenBank/DDBJ databases">
        <title>WGS of actinomycetes isolated from Thailand.</title>
        <authorList>
            <person name="Thawai C."/>
        </authorList>
    </citation>
    <scope>NUCLEOTIDE SEQUENCE [LARGE SCALE GENOMIC DNA]</scope>
    <source>
        <strain evidence="11 12">LPG 2</strain>
    </source>
</reference>
<protein>
    <submittedName>
        <fullName evidence="11">Glycosyltransferase</fullName>
    </submittedName>
</protein>
<dbReference type="Gene3D" id="3.90.550.10">
    <property type="entry name" value="Spore Coat Polysaccharide Biosynthesis Protein SpsA, Chain A"/>
    <property type="match status" value="1"/>
</dbReference>
<evidence type="ECO:0000313" key="12">
    <source>
        <dbReference type="Proteomes" id="UP000602198"/>
    </source>
</evidence>
<evidence type="ECO:0000256" key="9">
    <source>
        <dbReference type="SAM" id="MobiDB-lite"/>
    </source>
</evidence>
<evidence type="ECO:0000256" key="4">
    <source>
        <dbReference type="ARBA" id="ARBA00022676"/>
    </source>
</evidence>
<dbReference type="Pfam" id="PF13506">
    <property type="entry name" value="Glyco_transf_21"/>
    <property type="match status" value="1"/>
</dbReference>
<proteinExistence type="predicted"/>
<accession>A0ABS1MDH2</accession>
<evidence type="ECO:0000256" key="6">
    <source>
        <dbReference type="ARBA" id="ARBA00022692"/>
    </source>
</evidence>
<comment type="pathway">
    <text evidence="2">Lipid metabolism; sphingolipid metabolism.</text>
</comment>
<evidence type="ECO:0000256" key="1">
    <source>
        <dbReference type="ARBA" id="ARBA00004141"/>
    </source>
</evidence>
<evidence type="ECO:0000313" key="11">
    <source>
        <dbReference type="EMBL" id="MBL1077784.1"/>
    </source>
</evidence>
<comment type="subcellular location">
    <subcellularLocation>
        <location evidence="1">Membrane</location>
        <topology evidence="1">Multi-pass membrane protein</topology>
    </subcellularLocation>
</comment>
<dbReference type="InterPro" id="IPR025993">
    <property type="entry name" value="Ceramide_glucosylTrfase"/>
</dbReference>
<dbReference type="InterPro" id="IPR001173">
    <property type="entry name" value="Glyco_trans_2-like"/>
</dbReference>
<evidence type="ECO:0000256" key="2">
    <source>
        <dbReference type="ARBA" id="ARBA00004760"/>
    </source>
</evidence>
<keyword evidence="6" id="KW-0812">Transmembrane</keyword>
<keyword evidence="7" id="KW-1133">Transmembrane helix</keyword>
<keyword evidence="5" id="KW-0808">Transferase</keyword>
<evidence type="ECO:0000256" key="7">
    <source>
        <dbReference type="ARBA" id="ARBA00022989"/>
    </source>
</evidence>
<comment type="caution">
    <text evidence="11">The sequence shown here is derived from an EMBL/GenBank/DDBJ whole genome shotgun (WGS) entry which is preliminary data.</text>
</comment>
<sequence length="408" mass="42725">MALANRLGVRQLRPGEHTIDEPVTVCIPARDEAARLPALIADLRAQQGIPNLRVLILDDASTDGTHQAAAAAIDADRRFTLMRNDIEPPAGWNGKTAACARLARHARIITAETAVRASAQHGIAALDSTATGHLAPRPPGEPQPSNAPGAVPASAGTLIFLDADIRIAPTALASAVSELRRTGAALVCPWPLQLAESAAERLVQPLLCWSWAATLPVPLANRTAFPSMAVACGQFLVFDAAAYQALGGHTAVANDVTEDLAIARALRRTGALTTLVAAGPLARTRMYRNAGELEDGYTRWLWSAYGGVLGSAAVAGLAATAYWVPPLAAALGRGKTRRTGLLGYAAAITTRLLARSTETGGQLGLTDIRAALAHPLAVAAYLRLSAMSHRAHRHGGLTWKGRALTSDR</sequence>
<keyword evidence="8" id="KW-0472">Membrane</keyword>
<organism evidence="11 12">
    <name type="scientific">Nocardia acididurans</name>
    <dbReference type="NCBI Taxonomy" id="2802282"/>
    <lineage>
        <taxon>Bacteria</taxon>
        <taxon>Bacillati</taxon>
        <taxon>Actinomycetota</taxon>
        <taxon>Actinomycetes</taxon>
        <taxon>Mycobacteriales</taxon>
        <taxon>Nocardiaceae</taxon>
        <taxon>Nocardia</taxon>
    </lineage>
</organism>
<feature type="domain" description="Glycosyltransferase 2-like" evidence="10">
    <location>
        <begin position="24"/>
        <end position="106"/>
    </location>
</feature>
<dbReference type="Pfam" id="PF00535">
    <property type="entry name" value="Glycos_transf_2"/>
    <property type="match status" value="1"/>
</dbReference>
<dbReference type="RefSeq" id="WP_201952573.1">
    <property type="nucleotide sequence ID" value="NZ_JAERRJ010000010.1"/>
</dbReference>
<dbReference type="InterPro" id="IPR029044">
    <property type="entry name" value="Nucleotide-diphossugar_trans"/>
</dbReference>
<keyword evidence="4" id="KW-0328">Glycosyltransferase</keyword>
<dbReference type="PANTHER" id="PTHR43646:SF3">
    <property type="entry name" value="SLR1566 PROTEIN"/>
    <property type="match status" value="1"/>
</dbReference>